<evidence type="ECO:0000313" key="2">
    <source>
        <dbReference type="EMBL" id="KAJ1108911.1"/>
    </source>
</evidence>
<evidence type="ECO:0000313" key="3">
    <source>
        <dbReference type="Proteomes" id="UP001066276"/>
    </source>
</evidence>
<organism evidence="2 3">
    <name type="scientific">Pleurodeles waltl</name>
    <name type="common">Iberian ribbed newt</name>
    <dbReference type="NCBI Taxonomy" id="8319"/>
    <lineage>
        <taxon>Eukaryota</taxon>
        <taxon>Metazoa</taxon>
        <taxon>Chordata</taxon>
        <taxon>Craniata</taxon>
        <taxon>Vertebrata</taxon>
        <taxon>Euteleostomi</taxon>
        <taxon>Amphibia</taxon>
        <taxon>Batrachia</taxon>
        <taxon>Caudata</taxon>
        <taxon>Salamandroidea</taxon>
        <taxon>Salamandridae</taxon>
        <taxon>Pleurodelinae</taxon>
        <taxon>Pleurodeles</taxon>
    </lineage>
</organism>
<feature type="region of interest" description="Disordered" evidence="1">
    <location>
        <begin position="59"/>
        <end position="272"/>
    </location>
</feature>
<name>A0AAV7MZY8_PLEWA</name>
<proteinExistence type="predicted"/>
<sequence length="419" mass="42070">MRSAACTASASWLVAMAPGRRSFLTLPDCTPLLRATKDVLGRLRGPCVPWRLLATADESEGAGGGINSTADESEGAGGGINSTADESERAGGGINSTADESEGAGGGISSTADESEGAGGGINSTAGESKRAGGGISSTADESEGAGGGINSTADESERAGGGINSTADESECAGGGINSTADESEGAGGRINSTADESEGAGGGINSTADESEGAGGGINSTADESERAGGGINSTTDESEGAGGGINSTADESEGAGGINSSEKERGRPKLFTTGLHCKEKERSMEGFGIPSTATDSTLQHGAGPEQCIELLALMKRHLRHKSAFAQESLRRSKFGPVSPLRFSFGNDEILSNQDIYATFLAMFFSQLRHTLKTDSRLAGKISPSADSSHGDTSGPPDSALSRVERVGETDQDAMGA</sequence>
<dbReference type="AlphaFoldDB" id="A0AAV7MZY8"/>
<feature type="region of interest" description="Disordered" evidence="1">
    <location>
        <begin position="382"/>
        <end position="419"/>
    </location>
</feature>
<evidence type="ECO:0000256" key="1">
    <source>
        <dbReference type="SAM" id="MobiDB-lite"/>
    </source>
</evidence>
<gene>
    <name evidence="2" type="ORF">NDU88_006281</name>
</gene>
<keyword evidence="3" id="KW-1185">Reference proteome</keyword>
<dbReference type="EMBL" id="JANPWB010000013">
    <property type="protein sequence ID" value="KAJ1108911.1"/>
    <property type="molecule type" value="Genomic_DNA"/>
</dbReference>
<comment type="caution">
    <text evidence="2">The sequence shown here is derived from an EMBL/GenBank/DDBJ whole genome shotgun (WGS) entry which is preliminary data.</text>
</comment>
<accession>A0AAV7MZY8</accession>
<reference evidence="2" key="1">
    <citation type="journal article" date="2022" name="bioRxiv">
        <title>Sequencing and chromosome-scale assembly of the giantPleurodeles waltlgenome.</title>
        <authorList>
            <person name="Brown T."/>
            <person name="Elewa A."/>
            <person name="Iarovenko S."/>
            <person name="Subramanian E."/>
            <person name="Araus A.J."/>
            <person name="Petzold A."/>
            <person name="Susuki M."/>
            <person name="Suzuki K.-i.T."/>
            <person name="Hayashi T."/>
            <person name="Toyoda A."/>
            <person name="Oliveira C."/>
            <person name="Osipova E."/>
            <person name="Leigh N.D."/>
            <person name="Simon A."/>
            <person name="Yun M.H."/>
        </authorList>
    </citation>
    <scope>NUCLEOTIDE SEQUENCE</scope>
    <source>
        <strain evidence="2">20211129_DDA</strain>
        <tissue evidence="2">Liver</tissue>
    </source>
</reference>
<protein>
    <submittedName>
        <fullName evidence="2">Uncharacterized protein</fullName>
    </submittedName>
</protein>
<dbReference type="Proteomes" id="UP001066276">
    <property type="component" value="Chromosome 9"/>
</dbReference>